<dbReference type="OrthoDB" id="684496at2759"/>
<name>A0A5J9UWY2_9POAL</name>
<evidence type="ECO:0000256" key="1">
    <source>
        <dbReference type="SAM" id="MobiDB-lite"/>
    </source>
</evidence>
<dbReference type="Gramene" id="TVU27560">
    <property type="protein sequence ID" value="TVU27560"/>
    <property type="gene ID" value="EJB05_19049"/>
</dbReference>
<accession>A0A5J9UWY2</accession>
<sequence>MVNPAVARGLDFDNPLKNRRPTMWREEQRGRRGGGGRVDDVESKGSHDGDDGRAGSEVPMVNNVLANVLDNLHVATQNQTAAQKSTSAVPSVKSLEADWLPERGRARLTACTNSLIGCVDRASGLHLRVQKGTRILIRDDGVTSPMKGIQSCIPVDRAIGTITGTLHLAAQSVGKGCMAGTQSDVVTTPLSLLGKRGAEETEVSLVLKGEKDEEERSEMGGVAKKNLKWRLGMKSCFAVSSDGLSGGLALFWHECDEVELLPYSKRHIDVAVRLEAGAPQWRATLSMVSHGWRIGKECGTGW</sequence>
<feature type="region of interest" description="Disordered" evidence="1">
    <location>
        <begin position="1"/>
        <end position="57"/>
    </location>
</feature>
<evidence type="ECO:0000313" key="2">
    <source>
        <dbReference type="EMBL" id="TVU27560.1"/>
    </source>
</evidence>
<keyword evidence="3" id="KW-1185">Reference proteome</keyword>
<protein>
    <submittedName>
        <fullName evidence="2">Uncharacterized protein</fullName>
    </submittedName>
</protein>
<organism evidence="2 3">
    <name type="scientific">Eragrostis curvula</name>
    <name type="common">weeping love grass</name>
    <dbReference type="NCBI Taxonomy" id="38414"/>
    <lineage>
        <taxon>Eukaryota</taxon>
        <taxon>Viridiplantae</taxon>
        <taxon>Streptophyta</taxon>
        <taxon>Embryophyta</taxon>
        <taxon>Tracheophyta</taxon>
        <taxon>Spermatophyta</taxon>
        <taxon>Magnoliopsida</taxon>
        <taxon>Liliopsida</taxon>
        <taxon>Poales</taxon>
        <taxon>Poaceae</taxon>
        <taxon>PACMAD clade</taxon>
        <taxon>Chloridoideae</taxon>
        <taxon>Eragrostideae</taxon>
        <taxon>Eragrostidinae</taxon>
        <taxon>Eragrostis</taxon>
    </lineage>
</organism>
<evidence type="ECO:0000313" key="3">
    <source>
        <dbReference type="Proteomes" id="UP000324897"/>
    </source>
</evidence>
<dbReference type="EMBL" id="RWGY01000011">
    <property type="protein sequence ID" value="TVU27560.1"/>
    <property type="molecule type" value="Genomic_DNA"/>
</dbReference>
<feature type="compositionally biased region" description="Basic and acidic residues" evidence="1">
    <location>
        <begin position="37"/>
        <end position="54"/>
    </location>
</feature>
<dbReference type="Proteomes" id="UP000324897">
    <property type="component" value="Chromosome 1"/>
</dbReference>
<comment type="caution">
    <text evidence="2">The sequence shown here is derived from an EMBL/GenBank/DDBJ whole genome shotgun (WGS) entry which is preliminary data.</text>
</comment>
<dbReference type="AlphaFoldDB" id="A0A5J9UWY2"/>
<proteinExistence type="predicted"/>
<gene>
    <name evidence="2" type="ORF">EJB05_19049</name>
</gene>
<feature type="non-terminal residue" evidence="2">
    <location>
        <position position="1"/>
    </location>
</feature>
<reference evidence="2 3" key="1">
    <citation type="journal article" date="2019" name="Sci. Rep.">
        <title>A high-quality genome of Eragrostis curvula grass provides insights into Poaceae evolution and supports new strategies to enhance forage quality.</title>
        <authorList>
            <person name="Carballo J."/>
            <person name="Santos B.A.C.M."/>
            <person name="Zappacosta D."/>
            <person name="Garbus I."/>
            <person name="Selva J.P."/>
            <person name="Gallo C.A."/>
            <person name="Diaz A."/>
            <person name="Albertini E."/>
            <person name="Caccamo M."/>
            <person name="Echenique V."/>
        </authorList>
    </citation>
    <scope>NUCLEOTIDE SEQUENCE [LARGE SCALE GENOMIC DNA]</scope>
    <source>
        <strain evidence="3">cv. Victoria</strain>
        <tissue evidence="2">Leaf</tissue>
    </source>
</reference>